<dbReference type="PANTHER" id="PTHR37326">
    <property type="entry name" value="BLL3975 PROTEIN"/>
    <property type="match status" value="1"/>
</dbReference>
<evidence type="ECO:0000313" key="7">
    <source>
        <dbReference type="Proteomes" id="UP000281332"/>
    </source>
</evidence>
<dbReference type="AlphaFoldDB" id="A0A3N4NQC0"/>
<dbReference type="GO" id="GO:0046872">
    <property type="term" value="F:metal ion binding"/>
    <property type="evidence" value="ECO:0007669"/>
    <property type="project" value="UniProtKB-KW"/>
</dbReference>
<comment type="cofactor">
    <cofactor evidence="1">
        <name>Zn(2+)</name>
        <dbReference type="ChEBI" id="CHEBI:29105"/>
    </cofactor>
</comment>
<keyword evidence="4" id="KW-0862">Zinc</keyword>
<comment type="caution">
    <text evidence="6">The sequence shown here is derived from an EMBL/GenBank/DDBJ whole genome shotgun (WGS) entry which is preliminary data.</text>
</comment>
<dbReference type="PANTHER" id="PTHR37326:SF1">
    <property type="entry name" value="BLL3975 PROTEIN"/>
    <property type="match status" value="1"/>
</dbReference>
<reference evidence="6 7" key="1">
    <citation type="submission" date="2018-11" db="EMBL/GenBank/DDBJ databases">
        <title>Whole genome sequencing of Pantoea sp. RIT388.</title>
        <authorList>
            <person name="Gan H.M."/>
            <person name="Hudson A.O."/>
        </authorList>
    </citation>
    <scope>NUCLEOTIDE SEQUENCE [LARGE SCALE GENOMIC DNA]</scope>
    <source>
        <strain evidence="6 7">RIT388</strain>
    </source>
</reference>
<organism evidence="6 7">
    <name type="scientific">Candidatus Pantoea deserta</name>
    <dbReference type="NCBI Taxonomy" id="1869313"/>
    <lineage>
        <taxon>Bacteria</taxon>
        <taxon>Pseudomonadati</taxon>
        <taxon>Pseudomonadota</taxon>
        <taxon>Gammaproteobacteria</taxon>
        <taxon>Enterobacterales</taxon>
        <taxon>Erwiniaceae</taxon>
        <taxon>Pantoea</taxon>
    </lineage>
</organism>
<dbReference type="InterPro" id="IPR055438">
    <property type="entry name" value="AstE_AspA_cat"/>
</dbReference>
<evidence type="ECO:0000256" key="2">
    <source>
        <dbReference type="ARBA" id="ARBA00022723"/>
    </source>
</evidence>
<accession>A0A3N4NQC0</accession>
<name>A0A3N4NQC0_9GAMM</name>
<evidence type="ECO:0000256" key="1">
    <source>
        <dbReference type="ARBA" id="ARBA00001947"/>
    </source>
</evidence>
<keyword evidence="3" id="KW-0378">Hydrolase</keyword>
<dbReference type="CDD" id="cd06250">
    <property type="entry name" value="M14_PaAOTO_like"/>
    <property type="match status" value="1"/>
</dbReference>
<proteinExistence type="predicted"/>
<dbReference type="Gene3D" id="3.40.630.10">
    <property type="entry name" value="Zn peptidases"/>
    <property type="match status" value="1"/>
</dbReference>
<dbReference type="OrthoDB" id="527673at2"/>
<dbReference type="EMBL" id="RMVG01000024">
    <property type="protein sequence ID" value="RPD94310.1"/>
    <property type="molecule type" value="Genomic_DNA"/>
</dbReference>
<feature type="domain" description="Succinylglutamate desuccinylase/Aspartoacylase catalytic" evidence="5">
    <location>
        <begin position="30"/>
        <end position="256"/>
    </location>
</feature>
<protein>
    <submittedName>
        <fullName evidence="6">Succinylglutamate desuccinylase</fullName>
    </submittedName>
</protein>
<keyword evidence="2" id="KW-0479">Metal-binding</keyword>
<dbReference type="RefSeq" id="WP_123802865.1">
    <property type="nucleotide sequence ID" value="NZ_RMVG01000024.1"/>
</dbReference>
<gene>
    <name evidence="6" type="ORF">BBB56_21100</name>
</gene>
<dbReference type="SUPFAM" id="SSF53187">
    <property type="entry name" value="Zn-dependent exopeptidases"/>
    <property type="match status" value="1"/>
</dbReference>
<evidence type="ECO:0000313" key="6">
    <source>
        <dbReference type="EMBL" id="RPD94310.1"/>
    </source>
</evidence>
<dbReference type="Proteomes" id="UP000281332">
    <property type="component" value="Unassembled WGS sequence"/>
</dbReference>
<evidence type="ECO:0000256" key="4">
    <source>
        <dbReference type="ARBA" id="ARBA00022833"/>
    </source>
</evidence>
<sequence length="367" mass="40415">MKTIRTELPNLVSGQPLFLESRSFGETGRGRRAYIQAGLHADEHPGILVIQHLVAMLDDYEKQDRILGEITLVPLANPVGMMQNVLGYWAGRFDLSNGENFNRNFPDLSQALEKRLLAGETDPALMLQQSLADTVPTDTVGQMKHLLLTEALKHDLVLDLHCDTDAVLHLYTNRLHTERARKLAQALGADVIFVEDFAGGQPFDEAIFRVWKWFCDRELLGSQTVPFSVTVELRGQADVSDVLAKQDAEAIIAFLANEGIISAQPAISVNLTRIKVYPLEGASHLQAPASGILAWLKKPGDTVTSGEHLADIVSVSDGQRTPVYSNVNGVMVARPVMKMIRAGQRVALLAGSDRLNDRQDGNLLRHF</sequence>
<evidence type="ECO:0000259" key="5">
    <source>
        <dbReference type="Pfam" id="PF24827"/>
    </source>
</evidence>
<dbReference type="InterPro" id="IPR053138">
    <property type="entry name" value="N-alpha-Ac-DABA_deacetylase"/>
</dbReference>
<keyword evidence="7" id="KW-1185">Reference proteome</keyword>
<dbReference type="GO" id="GO:0016788">
    <property type="term" value="F:hydrolase activity, acting on ester bonds"/>
    <property type="evidence" value="ECO:0007669"/>
    <property type="project" value="InterPro"/>
</dbReference>
<dbReference type="Pfam" id="PF24827">
    <property type="entry name" value="AstE_AspA_cat"/>
    <property type="match status" value="1"/>
</dbReference>
<evidence type="ECO:0000256" key="3">
    <source>
        <dbReference type="ARBA" id="ARBA00022801"/>
    </source>
</evidence>